<evidence type="ECO:0000313" key="3">
    <source>
        <dbReference type="Proteomes" id="UP000284842"/>
    </source>
</evidence>
<dbReference type="GO" id="GO:0003676">
    <property type="term" value="F:nucleic acid binding"/>
    <property type="evidence" value="ECO:0007669"/>
    <property type="project" value="InterPro"/>
</dbReference>
<dbReference type="Proteomes" id="UP000284842">
    <property type="component" value="Unassembled WGS sequence"/>
</dbReference>
<reference evidence="2 3" key="1">
    <citation type="journal article" date="2018" name="Evol. Lett.">
        <title>Horizontal gene cluster transfer increased hallucinogenic mushroom diversity.</title>
        <authorList>
            <person name="Reynolds H.T."/>
            <person name="Vijayakumar V."/>
            <person name="Gluck-Thaler E."/>
            <person name="Korotkin H.B."/>
            <person name="Matheny P.B."/>
            <person name="Slot J.C."/>
        </authorList>
    </citation>
    <scope>NUCLEOTIDE SEQUENCE [LARGE SCALE GENOMIC DNA]</scope>
    <source>
        <strain evidence="2 3">2629</strain>
    </source>
</reference>
<comment type="caution">
    <text evidence="2">The sequence shown here is derived from an EMBL/GenBank/DDBJ whole genome shotgun (WGS) entry which is preliminary data.</text>
</comment>
<accession>A0A409YPM3</accession>
<feature type="region of interest" description="Disordered" evidence="1">
    <location>
        <begin position="94"/>
        <end position="113"/>
    </location>
</feature>
<organism evidence="2 3">
    <name type="scientific">Panaeolus cyanescens</name>
    <dbReference type="NCBI Taxonomy" id="181874"/>
    <lineage>
        <taxon>Eukaryota</taxon>
        <taxon>Fungi</taxon>
        <taxon>Dikarya</taxon>
        <taxon>Basidiomycota</taxon>
        <taxon>Agaricomycotina</taxon>
        <taxon>Agaricomycetes</taxon>
        <taxon>Agaricomycetidae</taxon>
        <taxon>Agaricales</taxon>
        <taxon>Agaricineae</taxon>
        <taxon>Galeropsidaceae</taxon>
        <taxon>Panaeolus</taxon>
    </lineage>
</organism>
<dbReference type="InterPro" id="IPR012677">
    <property type="entry name" value="Nucleotide-bd_a/b_plait_sf"/>
</dbReference>
<keyword evidence="3" id="KW-1185">Reference proteome</keyword>
<evidence type="ECO:0008006" key="4">
    <source>
        <dbReference type="Google" id="ProtNLM"/>
    </source>
</evidence>
<dbReference type="InParanoid" id="A0A409YPM3"/>
<sequence length="200" mass="21748">MASTAQRGLRAAFSSSNPTKIILGGVPSHATPGDVRRAILQAGIQGCSEVSLMYDHGKPTGQALLGLSTPEYCREARNVARTLNLYGSDLTADYADDKPQNNKPGYGPAASTEPQTSVLITGLPYIAPFRQLKMKLLHGFELAKVANPISQVAIPEQMYQMHSRVLVRLANPAEAHRLVRRIHLTTYGDNPSPIRAEILY</sequence>
<dbReference type="OrthoDB" id="5541797at2759"/>
<proteinExistence type="predicted"/>
<dbReference type="InterPro" id="IPR035979">
    <property type="entry name" value="RBD_domain_sf"/>
</dbReference>
<dbReference type="Gene3D" id="3.30.70.330">
    <property type="match status" value="1"/>
</dbReference>
<gene>
    <name evidence="2" type="ORF">CVT24_010408</name>
</gene>
<name>A0A409YPM3_9AGAR</name>
<evidence type="ECO:0000256" key="1">
    <source>
        <dbReference type="SAM" id="MobiDB-lite"/>
    </source>
</evidence>
<protein>
    <recommendedName>
        <fullName evidence="4">RRM domain-containing protein</fullName>
    </recommendedName>
</protein>
<evidence type="ECO:0000313" key="2">
    <source>
        <dbReference type="EMBL" id="PPR04950.1"/>
    </source>
</evidence>
<dbReference type="EMBL" id="NHTK01000869">
    <property type="protein sequence ID" value="PPR04950.1"/>
    <property type="molecule type" value="Genomic_DNA"/>
</dbReference>
<dbReference type="SUPFAM" id="SSF54928">
    <property type="entry name" value="RNA-binding domain, RBD"/>
    <property type="match status" value="1"/>
</dbReference>
<dbReference type="AlphaFoldDB" id="A0A409YPM3"/>